<dbReference type="Ensembl" id="ENSOKIT00005005323.1">
    <property type="protein sequence ID" value="ENSOKIP00005004992.1"/>
    <property type="gene ID" value="ENSOKIG00005002349.1"/>
</dbReference>
<protein>
    <submittedName>
        <fullName evidence="1">Uncharacterized protein</fullName>
    </submittedName>
</protein>
<organism evidence="1 2">
    <name type="scientific">Oncorhynchus kisutch</name>
    <name type="common">Coho salmon</name>
    <name type="synonym">Salmo kisutch</name>
    <dbReference type="NCBI Taxonomy" id="8019"/>
    <lineage>
        <taxon>Eukaryota</taxon>
        <taxon>Metazoa</taxon>
        <taxon>Chordata</taxon>
        <taxon>Craniata</taxon>
        <taxon>Vertebrata</taxon>
        <taxon>Euteleostomi</taxon>
        <taxon>Actinopterygii</taxon>
        <taxon>Neopterygii</taxon>
        <taxon>Teleostei</taxon>
        <taxon>Protacanthopterygii</taxon>
        <taxon>Salmoniformes</taxon>
        <taxon>Salmonidae</taxon>
        <taxon>Salmoninae</taxon>
        <taxon>Oncorhynchus</taxon>
    </lineage>
</organism>
<reference evidence="1" key="1">
    <citation type="submission" date="2025-08" db="UniProtKB">
        <authorList>
            <consortium name="Ensembl"/>
        </authorList>
    </citation>
    <scope>IDENTIFICATION</scope>
</reference>
<sequence length="76" mass="8488">HVNPLHIYSTELVYCLWYDIPFRIGTAVLPCNALKYNSCDFALSVLYKKPKPATTQISIHQRLVGGAIGGRAHCKD</sequence>
<reference evidence="1" key="2">
    <citation type="submission" date="2025-09" db="UniProtKB">
        <authorList>
            <consortium name="Ensembl"/>
        </authorList>
    </citation>
    <scope>IDENTIFICATION</scope>
</reference>
<keyword evidence="2" id="KW-1185">Reference proteome</keyword>
<dbReference type="AlphaFoldDB" id="A0A8C7F0L4"/>
<accession>A0A8C7F0L4</accession>
<dbReference type="Proteomes" id="UP000694557">
    <property type="component" value="Unassembled WGS sequence"/>
</dbReference>
<evidence type="ECO:0000313" key="1">
    <source>
        <dbReference type="Ensembl" id="ENSOKIP00005004992.1"/>
    </source>
</evidence>
<name>A0A8C7F0L4_ONCKI</name>
<evidence type="ECO:0000313" key="2">
    <source>
        <dbReference type="Proteomes" id="UP000694557"/>
    </source>
</evidence>
<proteinExistence type="predicted"/>